<dbReference type="GO" id="GO:0009036">
    <property type="term" value="F:type II site-specific deoxyribonuclease activity"/>
    <property type="evidence" value="ECO:0007669"/>
    <property type="project" value="InterPro"/>
</dbReference>
<dbReference type="RefSeq" id="WP_119348771.1">
    <property type="nucleotide sequence ID" value="NZ_QWET01000003.1"/>
</dbReference>
<organism evidence="1 2">
    <name type="scientific">Mariniphaga sediminis</name>
    <dbReference type="NCBI Taxonomy" id="1628158"/>
    <lineage>
        <taxon>Bacteria</taxon>
        <taxon>Pseudomonadati</taxon>
        <taxon>Bacteroidota</taxon>
        <taxon>Bacteroidia</taxon>
        <taxon>Marinilabiliales</taxon>
        <taxon>Prolixibacteraceae</taxon>
        <taxon>Mariniphaga</taxon>
    </lineage>
</organism>
<name>A0A399D2S6_9BACT</name>
<gene>
    <name evidence="1" type="ORF">D1164_04540</name>
</gene>
<evidence type="ECO:0000313" key="1">
    <source>
        <dbReference type="EMBL" id="RIH66184.1"/>
    </source>
</evidence>
<proteinExistence type="predicted"/>
<keyword evidence="1" id="KW-0540">Nuclease</keyword>
<dbReference type="Proteomes" id="UP000266441">
    <property type="component" value="Unassembled WGS sequence"/>
</dbReference>
<dbReference type="InterPro" id="IPR049519">
    <property type="entry name" value="SmaI"/>
</dbReference>
<keyword evidence="2" id="KW-1185">Reference proteome</keyword>
<dbReference type="AlphaFoldDB" id="A0A399D2S6"/>
<accession>A0A399D2S6</accession>
<reference evidence="1 2" key="1">
    <citation type="journal article" date="2015" name="Int. J. Syst. Evol. Microbiol.">
        <title>Mariniphaga sediminis sp. nov., isolated from coastal sediment.</title>
        <authorList>
            <person name="Wang F.Q."/>
            <person name="Shen Q.Y."/>
            <person name="Chen G.J."/>
            <person name="Du Z.J."/>
        </authorList>
    </citation>
    <scope>NUCLEOTIDE SEQUENCE [LARGE SCALE GENOMIC DNA]</scope>
    <source>
        <strain evidence="1 2">SY21</strain>
    </source>
</reference>
<evidence type="ECO:0000313" key="2">
    <source>
        <dbReference type="Proteomes" id="UP000266441"/>
    </source>
</evidence>
<sequence>MNPRIEKICKEIAALSSTQIEVIEQIIEQFSKPYLLIHRNSDSDLINDSVLKDFGDTLRIHHCFSHEPFRKDKFEYALERILKLNGYNIIMPRIGNPGHDIEINNVKVSLKTQADRDIKLNKVHISKFMELGKGSWGDNPDDLNNLMDLFFNHMKGYQRIFTLRCLSKKSKGWKYELVEIPKSLLQEAENGQLRMMLGSKQTPKPGYCDVFDDLENLKFQLYFDGGSERKLQIKNLLKKYCIVHASWSFESIDI</sequence>
<keyword evidence="1" id="KW-0255">Endonuclease</keyword>
<keyword evidence="1" id="KW-0378">Hydrolase</keyword>
<dbReference type="OrthoDB" id="9800901at2"/>
<protein>
    <submittedName>
        <fullName evidence="1">Restriction endonuclease</fullName>
    </submittedName>
</protein>
<dbReference type="EMBL" id="QWET01000003">
    <property type="protein sequence ID" value="RIH66184.1"/>
    <property type="molecule type" value="Genomic_DNA"/>
</dbReference>
<dbReference type="Pfam" id="PF17411">
    <property type="entry name" value="SmaI"/>
    <property type="match status" value="1"/>
</dbReference>
<comment type="caution">
    <text evidence="1">The sequence shown here is derived from an EMBL/GenBank/DDBJ whole genome shotgun (WGS) entry which is preliminary data.</text>
</comment>